<dbReference type="GeneID" id="25416669"/>
<proteinExistence type="predicted"/>
<dbReference type="AlphaFoldDB" id="A0A074WMF0"/>
<sequence>MPSTTSCLSSPNATPFIITVQDAILLEDSEGFSILRNHLSNECCNDFCSEHETDVVEDQQAWILMRDILHALLAPVVALHDHTSRIAQKYTKAIKPEDIEFAFRNKGRNAFVWLTSFLADDADWCLSKDCPACVVQHALDAEFQIRLMAAACMLSCAKGPEPGDGPTLPSFDFFLRSLCDALTEDELWGPEYYEYVEPKAEDLNLGMQDLMRQCERLELSMTPPGTPEDEPLPSFSYFSERRMSLMTPTKTIYPRRQSVVPGITIKRSKLAKVQMKMAQEEEQWLQSFVNNAWQSLNPFQMELPSMNTIARRMSLVAGP</sequence>
<dbReference type="HOGENOM" id="CLU_077703_0_0_1"/>
<evidence type="ECO:0000313" key="2">
    <source>
        <dbReference type="Proteomes" id="UP000027730"/>
    </source>
</evidence>
<dbReference type="EMBL" id="KL584707">
    <property type="protein sequence ID" value="KEQ74290.1"/>
    <property type="molecule type" value="Genomic_DNA"/>
</dbReference>
<gene>
    <name evidence="1" type="ORF">M436DRAFT_80728</name>
</gene>
<dbReference type="Proteomes" id="UP000027730">
    <property type="component" value="Unassembled WGS sequence"/>
</dbReference>
<dbReference type="STRING" id="1043004.A0A074WMF0"/>
<name>A0A074WMF0_9PEZI</name>
<dbReference type="RefSeq" id="XP_013428775.1">
    <property type="nucleotide sequence ID" value="XM_013573321.1"/>
</dbReference>
<protein>
    <submittedName>
        <fullName evidence="1">Uncharacterized protein</fullName>
    </submittedName>
</protein>
<organism evidence="1 2">
    <name type="scientific">Aureobasidium namibiae CBS 147.97</name>
    <dbReference type="NCBI Taxonomy" id="1043004"/>
    <lineage>
        <taxon>Eukaryota</taxon>
        <taxon>Fungi</taxon>
        <taxon>Dikarya</taxon>
        <taxon>Ascomycota</taxon>
        <taxon>Pezizomycotina</taxon>
        <taxon>Dothideomycetes</taxon>
        <taxon>Dothideomycetidae</taxon>
        <taxon>Dothideales</taxon>
        <taxon>Saccotheciaceae</taxon>
        <taxon>Aureobasidium</taxon>
    </lineage>
</organism>
<reference evidence="1 2" key="1">
    <citation type="journal article" date="2014" name="BMC Genomics">
        <title>Genome sequencing of four Aureobasidium pullulans varieties: biotechnological potential, stress tolerance, and description of new species.</title>
        <authorList>
            <person name="Gostin Ar C."/>
            <person name="Ohm R.A."/>
            <person name="Kogej T."/>
            <person name="Sonjak S."/>
            <person name="Turk M."/>
            <person name="Zajc J."/>
            <person name="Zalar P."/>
            <person name="Grube M."/>
            <person name="Sun H."/>
            <person name="Han J."/>
            <person name="Sharma A."/>
            <person name="Chiniquy J."/>
            <person name="Ngan C.Y."/>
            <person name="Lipzen A."/>
            <person name="Barry K."/>
            <person name="Grigoriev I.V."/>
            <person name="Gunde-Cimerman N."/>
        </authorList>
    </citation>
    <scope>NUCLEOTIDE SEQUENCE [LARGE SCALE GENOMIC DNA]</scope>
    <source>
        <strain evidence="1 2">CBS 147.97</strain>
    </source>
</reference>
<dbReference type="OrthoDB" id="5272500at2759"/>
<accession>A0A074WMF0</accession>
<evidence type="ECO:0000313" key="1">
    <source>
        <dbReference type="EMBL" id="KEQ74290.1"/>
    </source>
</evidence>
<keyword evidence="2" id="KW-1185">Reference proteome</keyword>